<evidence type="ECO:0000313" key="1">
    <source>
        <dbReference type="EMBL" id="KAJ8379665.1"/>
    </source>
</evidence>
<accession>A0A9Q1JCC2</accession>
<sequence>MPPDSPLRALRANTACYRAEASDTDTLGRPPPVARVPQNPKWVTQAAMIALRADTSTWSCDMAAYYVSVSCQVDLYYLIVTMKTVLPTQQSAASHK</sequence>
<reference evidence="1" key="1">
    <citation type="journal article" date="2023" name="Science">
        <title>Genome structures resolve the early diversification of teleost fishes.</title>
        <authorList>
            <person name="Parey E."/>
            <person name="Louis A."/>
            <person name="Montfort J."/>
            <person name="Bouchez O."/>
            <person name="Roques C."/>
            <person name="Iampietro C."/>
            <person name="Lluch J."/>
            <person name="Castinel A."/>
            <person name="Donnadieu C."/>
            <person name="Desvignes T."/>
            <person name="Floi Bucao C."/>
            <person name="Jouanno E."/>
            <person name="Wen M."/>
            <person name="Mejri S."/>
            <person name="Dirks R."/>
            <person name="Jansen H."/>
            <person name="Henkel C."/>
            <person name="Chen W.J."/>
            <person name="Zahm M."/>
            <person name="Cabau C."/>
            <person name="Klopp C."/>
            <person name="Thompson A.W."/>
            <person name="Robinson-Rechavi M."/>
            <person name="Braasch I."/>
            <person name="Lecointre G."/>
            <person name="Bobe J."/>
            <person name="Postlethwait J.H."/>
            <person name="Berthelot C."/>
            <person name="Roest Crollius H."/>
            <person name="Guiguen Y."/>
        </authorList>
    </citation>
    <scope>NUCLEOTIDE SEQUENCE</scope>
    <source>
        <strain evidence="1">WJC10195</strain>
    </source>
</reference>
<name>A0A9Q1JCC2_SYNKA</name>
<gene>
    <name evidence="1" type="ORF">SKAU_G00004430</name>
</gene>
<keyword evidence="2" id="KW-1185">Reference proteome</keyword>
<protein>
    <submittedName>
        <fullName evidence="1">Uncharacterized protein</fullName>
    </submittedName>
</protein>
<proteinExistence type="predicted"/>
<dbReference type="EMBL" id="JAINUF010000001">
    <property type="protein sequence ID" value="KAJ8379665.1"/>
    <property type="molecule type" value="Genomic_DNA"/>
</dbReference>
<comment type="caution">
    <text evidence="1">The sequence shown here is derived from an EMBL/GenBank/DDBJ whole genome shotgun (WGS) entry which is preliminary data.</text>
</comment>
<dbReference type="Proteomes" id="UP001152622">
    <property type="component" value="Chromosome 1"/>
</dbReference>
<organism evidence="1 2">
    <name type="scientific">Synaphobranchus kaupii</name>
    <name type="common">Kaup's arrowtooth eel</name>
    <dbReference type="NCBI Taxonomy" id="118154"/>
    <lineage>
        <taxon>Eukaryota</taxon>
        <taxon>Metazoa</taxon>
        <taxon>Chordata</taxon>
        <taxon>Craniata</taxon>
        <taxon>Vertebrata</taxon>
        <taxon>Euteleostomi</taxon>
        <taxon>Actinopterygii</taxon>
        <taxon>Neopterygii</taxon>
        <taxon>Teleostei</taxon>
        <taxon>Anguilliformes</taxon>
        <taxon>Synaphobranchidae</taxon>
        <taxon>Synaphobranchus</taxon>
    </lineage>
</organism>
<evidence type="ECO:0000313" key="2">
    <source>
        <dbReference type="Proteomes" id="UP001152622"/>
    </source>
</evidence>
<dbReference type="AlphaFoldDB" id="A0A9Q1JCC2"/>